<keyword evidence="8 14" id="KW-0346">Stress response</keyword>
<dbReference type="PANTHER" id="PTHR11638:SF18">
    <property type="entry name" value="HEAT SHOCK PROTEIN 104"/>
    <property type="match status" value="1"/>
</dbReference>
<comment type="subunit">
    <text evidence="14">Homohexamer; The oligomerization is ATP-dependent.</text>
</comment>
<organism evidence="16 17">
    <name type="scientific">Pseudomonas japonica</name>
    <dbReference type="NCBI Taxonomy" id="256466"/>
    <lineage>
        <taxon>Bacteria</taxon>
        <taxon>Pseudomonadati</taxon>
        <taxon>Pseudomonadota</taxon>
        <taxon>Gammaproteobacteria</taxon>
        <taxon>Pseudomonadales</taxon>
        <taxon>Pseudomonadaceae</taxon>
        <taxon>Pseudomonas</taxon>
    </lineage>
</organism>
<dbReference type="InterPro" id="IPR017730">
    <property type="entry name" value="Chaperonin_ClpB"/>
</dbReference>
<evidence type="ECO:0000256" key="6">
    <source>
        <dbReference type="ARBA" id="ARBA00022741"/>
    </source>
</evidence>
<keyword evidence="16" id="KW-0645">Protease</keyword>
<dbReference type="InterPro" id="IPR019489">
    <property type="entry name" value="Clp_ATPase_C"/>
</dbReference>
<dbReference type="Proteomes" id="UP000198407">
    <property type="component" value="Unassembled WGS sequence"/>
</dbReference>
<dbReference type="InterPro" id="IPR050130">
    <property type="entry name" value="ClpA_ClpB"/>
</dbReference>
<dbReference type="Gene3D" id="1.10.8.60">
    <property type="match status" value="1"/>
</dbReference>
<evidence type="ECO:0000259" key="15">
    <source>
        <dbReference type="PROSITE" id="PS51903"/>
    </source>
</evidence>
<dbReference type="InterPro" id="IPR028299">
    <property type="entry name" value="ClpA/B_CS2"/>
</dbReference>
<evidence type="ECO:0000256" key="8">
    <source>
        <dbReference type="ARBA" id="ARBA00023016"/>
    </source>
</evidence>
<dbReference type="PROSITE" id="PS00870">
    <property type="entry name" value="CLPAB_1"/>
    <property type="match status" value="1"/>
</dbReference>
<dbReference type="GO" id="GO:0005829">
    <property type="term" value="C:cytosol"/>
    <property type="evidence" value="ECO:0007669"/>
    <property type="project" value="UniProtKB-ARBA"/>
</dbReference>
<feature type="coiled-coil region" evidence="14">
    <location>
        <begin position="412"/>
        <end position="492"/>
    </location>
</feature>
<dbReference type="CDD" id="cd19499">
    <property type="entry name" value="RecA-like_ClpB_Hsp104-like"/>
    <property type="match status" value="1"/>
</dbReference>
<dbReference type="Pfam" id="PF02861">
    <property type="entry name" value="Clp_N"/>
    <property type="match status" value="1"/>
</dbReference>
<evidence type="ECO:0000256" key="2">
    <source>
        <dbReference type="ARBA" id="ARBA00008675"/>
    </source>
</evidence>
<dbReference type="InterPro" id="IPR018368">
    <property type="entry name" value="ClpA/B_CS1"/>
</dbReference>
<dbReference type="InterPro" id="IPR027417">
    <property type="entry name" value="P-loop_NTPase"/>
</dbReference>
<evidence type="ECO:0000256" key="9">
    <source>
        <dbReference type="ARBA" id="ARBA00023054"/>
    </source>
</evidence>
<dbReference type="GO" id="GO:0042802">
    <property type="term" value="F:identical protein binding"/>
    <property type="evidence" value="ECO:0007669"/>
    <property type="project" value="UniProtKB-ARBA"/>
</dbReference>
<dbReference type="Pfam" id="PF07724">
    <property type="entry name" value="AAA_2"/>
    <property type="match status" value="1"/>
</dbReference>
<keyword evidence="17" id="KW-1185">Reference proteome</keyword>
<dbReference type="InterPro" id="IPR003959">
    <property type="entry name" value="ATPase_AAA_core"/>
</dbReference>
<dbReference type="InterPro" id="IPR041546">
    <property type="entry name" value="ClpA/ClpB_AAA_lid"/>
</dbReference>
<dbReference type="PANTHER" id="PTHR11638">
    <property type="entry name" value="ATP-DEPENDENT CLP PROTEASE"/>
    <property type="match status" value="1"/>
</dbReference>
<keyword evidence="4 14" id="KW-0963">Cytoplasm</keyword>
<evidence type="ECO:0000256" key="14">
    <source>
        <dbReference type="RuleBase" id="RU362034"/>
    </source>
</evidence>
<evidence type="ECO:0000256" key="12">
    <source>
        <dbReference type="PROSITE-ProRule" id="PRU01251"/>
    </source>
</evidence>
<evidence type="ECO:0000256" key="4">
    <source>
        <dbReference type="ARBA" id="ARBA00022490"/>
    </source>
</evidence>
<dbReference type="SMART" id="SM00382">
    <property type="entry name" value="AAA"/>
    <property type="match status" value="2"/>
</dbReference>
<feature type="domain" description="Clp R" evidence="15">
    <location>
        <begin position="3"/>
        <end position="146"/>
    </location>
</feature>
<dbReference type="GO" id="GO:0042026">
    <property type="term" value="P:protein refolding"/>
    <property type="evidence" value="ECO:0007669"/>
    <property type="project" value="UniProtKB-UniRule"/>
</dbReference>
<dbReference type="PRINTS" id="PR00300">
    <property type="entry name" value="CLPPROTEASEA"/>
</dbReference>
<evidence type="ECO:0000256" key="13">
    <source>
        <dbReference type="RuleBase" id="RU004432"/>
    </source>
</evidence>
<dbReference type="GO" id="GO:0034605">
    <property type="term" value="P:cellular response to heat"/>
    <property type="evidence" value="ECO:0007669"/>
    <property type="project" value="TreeGrafter"/>
</dbReference>
<reference evidence="17" key="1">
    <citation type="submission" date="2017-06" db="EMBL/GenBank/DDBJ databases">
        <authorList>
            <person name="Varghese N."/>
            <person name="Submissions S."/>
        </authorList>
    </citation>
    <scope>NUCLEOTIDE SEQUENCE [LARGE SCALE GENOMIC DNA]</scope>
    <source>
        <strain evidence="17">DSM 22348</strain>
    </source>
</reference>
<comment type="subcellular location">
    <subcellularLocation>
        <location evidence="1 14">Cytoplasm</location>
    </subcellularLocation>
</comment>
<name>A0A238ZX39_9PSED</name>
<keyword evidence="5 12" id="KW-0677">Repeat</keyword>
<evidence type="ECO:0000256" key="7">
    <source>
        <dbReference type="ARBA" id="ARBA00022840"/>
    </source>
</evidence>
<dbReference type="OrthoDB" id="9803641at2"/>
<dbReference type="FunFam" id="3.40.50.300:FF:000120">
    <property type="entry name" value="ATP-dependent chaperone ClpB"/>
    <property type="match status" value="1"/>
</dbReference>
<accession>A0A238ZX39</accession>
<dbReference type="EMBL" id="FZOL01000001">
    <property type="protein sequence ID" value="SNR87702.1"/>
    <property type="molecule type" value="Genomic_DNA"/>
</dbReference>
<dbReference type="InterPro" id="IPR001270">
    <property type="entry name" value="ClpA/B"/>
</dbReference>
<dbReference type="FunFam" id="3.40.50.300:FF:000025">
    <property type="entry name" value="ATP-dependent Clp protease subunit"/>
    <property type="match status" value="1"/>
</dbReference>
<comment type="similarity">
    <text evidence="2 13">Belongs to the ClpA/ClpB family.</text>
</comment>
<evidence type="ECO:0000256" key="11">
    <source>
        <dbReference type="ARBA" id="ARBA00026057"/>
    </source>
</evidence>
<dbReference type="SUPFAM" id="SSF81923">
    <property type="entry name" value="Double Clp-N motif"/>
    <property type="match status" value="1"/>
</dbReference>
<dbReference type="InterPro" id="IPR036628">
    <property type="entry name" value="Clp_N_dom_sf"/>
</dbReference>
<dbReference type="Pfam" id="PF10431">
    <property type="entry name" value="ClpB_D2-small"/>
    <property type="match status" value="1"/>
</dbReference>
<dbReference type="PROSITE" id="PS00871">
    <property type="entry name" value="CLPAB_2"/>
    <property type="match status" value="1"/>
</dbReference>
<dbReference type="PROSITE" id="PS51903">
    <property type="entry name" value="CLP_R"/>
    <property type="match status" value="1"/>
</dbReference>
<dbReference type="SUPFAM" id="SSF52540">
    <property type="entry name" value="P-loop containing nucleoside triphosphate hydrolases"/>
    <property type="match status" value="2"/>
</dbReference>
<dbReference type="STRING" id="1215104.GCA_000730585_01618"/>
<keyword evidence="9 14" id="KW-0175">Coiled coil</keyword>
<dbReference type="GO" id="GO:0006508">
    <property type="term" value="P:proteolysis"/>
    <property type="evidence" value="ECO:0007669"/>
    <property type="project" value="UniProtKB-KW"/>
</dbReference>
<dbReference type="FunFam" id="1.10.1780.10:FF:000003">
    <property type="entry name" value="ATP-dependent chaperone ClpB"/>
    <property type="match status" value="1"/>
</dbReference>
<dbReference type="InterPro" id="IPR004176">
    <property type="entry name" value="Clp_R_N"/>
</dbReference>
<keyword evidence="10 13" id="KW-0143">Chaperone</keyword>
<dbReference type="GO" id="GO:0005524">
    <property type="term" value="F:ATP binding"/>
    <property type="evidence" value="ECO:0007669"/>
    <property type="project" value="UniProtKB-UniRule"/>
</dbReference>
<dbReference type="GO" id="GO:0008233">
    <property type="term" value="F:peptidase activity"/>
    <property type="evidence" value="ECO:0007669"/>
    <property type="project" value="UniProtKB-KW"/>
</dbReference>
<keyword evidence="7 13" id="KW-0067">ATP-binding</keyword>
<evidence type="ECO:0000313" key="16">
    <source>
        <dbReference type="EMBL" id="SNR87702.1"/>
    </source>
</evidence>
<dbReference type="CDD" id="cd00009">
    <property type="entry name" value="AAA"/>
    <property type="match status" value="1"/>
</dbReference>
<dbReference type="AlphaFoldDB" id="A0A238ZX39"/>
<comment type="function">
    <text evidence="14">Part of a stress-induced multi-chaperone system, it is involved in the recovery of the cell from heat-induced damage, in cooperation with DnaK, DnaJ and GrpE.</text>
</comment>
<keyword evidence="16" id="KW-0378">Hydrolase</keyword>
<dbReference type="GO" id="GO:0016887">
    <property type="term" value="F:ATP hydrolysis activity"/>
    <property type="evidence" value="ECO:0007669"/>
    <property type="project" value="InterPro"/>
</dbReference>
<evidence type="ECO:0000256" key="3">
    <source>
        <dbReference type="ARBA" id="ARBA00017574"/>
    </source>
</evidence>
<dbReference type="SMART" id="SM01086">
    <property type="entry name" value="ClpB_D2-small"/>
    <property type="match status" value="1"/>
</dbReference>
<evidence type="ECO:0000256" key="1">
    <source>
        <dbReference type="ARBA" id="ARBA00004496"/>
    </source>
</evidence>
<evidence type="ECO:0000256" key="10">
    <source>
        <dbReference type="ARBA" id="ARBA00023186"/>
    </source>
</evidence>
<dbReference type="NCBIfam" id="TIGR03346">
    <property type="entry name" value="chaperone_ClpB"/>
    <property type="match status" value="1"/>
</dbReference>
<dbReference type="NCBIfam" id="NF008118">
    <property type="entry name" value="PRK10865.1"/>
    <property type="match status" value="1"/>
</dbReference>
<dbReference type="Gene3D" id="3.40.50.300">
    <property type="entry name" value="P-loop containing nucleotide triphosphate hydrolases"/>
    <property type="match status" value="3"/>
</dbReference>
<dbReference type="Gene3D" id="1.10.1780.10">
    <property type="entry name" value="Clp, N-terminal domain"/>
    <property type="match status" value="1"/>
</dbReference>
<dbReference type="Pfam" id="PF00004">
    <property type="entry name" value="AAA"/>
    <property type="match status" value="1"/>
</dbReference>
<gene>
    <name evidence="14" type="primary">clpB</name>
    <name evidence="16" type="ORF">SAMN05444352_10122</name>
</gene>
<dbReference type="FunFam" id="1.10.8.60:FF:000017">
    <property type="entry name" value="ATP-dependent chaperone ClpB"/>
    <property type="match status" value="1"/>
</dbReference>
<proteinExistence type="inferred from homology"/>
<evidence type="ECO:0000313" key="17">
    <source>
        <dbReference type="Proteomes" id="UP000198407"/>
    </source>
</evidence>
<evidence type="ECO:0000256" key="5">
    <source>
        <dbReference type="ARBA" id="ARBA00022737"/>
    </source>
</evidence>
<dbReference type="InterPro" id="IPR003593">
    <property type="entry name" value="AAA+_ATPase"/>
</dbReference>
<protein>
    <recommendedName>
        <fullName evidence="3 14">Chaperone protein ClpB</fullName>
    </recommendedName>
</protein>
<comment type="subunit">
    <text evidence="11">Homohexamer. The oligomerization is ATP-dependent.</text>
</comment>
<dbReference type="Pfam" id="PF17871">
    <property type="entry name" value="AAA_lid_9"/>
    <property type="match status" value="1"/>
</dbReference>
<dbReference type="FunFam" id="3.40.50.300:FF:000010">
    <property type="entry name" value="Chaperone clpB 1, putative"/>
    <property type="match status" value="1"/>
</dbReference>
<sequence>MRIDRLTSKLQLALSDSQSLAVGMDHPAIEPAHLLQALIDQQGGSIKPLLMQVGFDVPSLRAALSKELDQLPKIQNPTGDVNMSQDLARLLNQADRLAQQKGDQFISSELVLLAAMDENSKLGKLLLGQGVSKKALENAIANLRGGEAVNDPNAEESRQALDKYTIDLTKRAEEGKLDPVIGRDDEIRRTVQVLQRRTKNNPVLIGEPGVGKTAIAEGLAQRIINGEVPDGLKGKRLLSLDMGALIAGAKFRGEFEERLKALLNELSKQEGQIILFIDELHTMVGAGKGEGSMDAGNMLKPALARGELHCVGATTLNEYRQYIEKDAALERRFQKVLVEEPSEEDTIAILRGLKERYEVHHKVAITDGAIIAAAKLSHRYITDRQLPDKAIDLIDEAASRIRMEIDSKPEVLDRLERRLIQLKVESQALKKEDDEAAIKRLEKLTEEIARLEREYADLEEVWTSEKAEVQGSAQIQQKIEQARQELESARRKGDLSRMAELQYGVIPDLERSLQMVDQHGKSENQLLRNKVTEEEIAEVVSKWTGIPVSKMLEGEREKLLKMENLLHERVIGQDEAVVAVANAVRRSRAGLSDPNRPSGSFLFLGPTGVGKTELCKALAEFLFDTEEAMVRIDMSEFMEKHSVARLIGAPPGYVGYEEGGYLTEAVRRKPYSVVLLDEVEKAHPDVFNVLLQVLEDGRLTDSHGRTVDFRNTVIVMTSNLGSAQIQDLVGDREAQRAAVMDAVGAHFRPEFINRIDEVVVFEPLGREQIAGITQIQLGRLRSRLAERELSLELSPEALDKLIAVGYDPVYGARPLKRAIQRWIENPLAQLILAGRFLPGTSITAKVEGEEIVFA</sequence>
<keyword evidence="6 13" id="KW-0547">Nucleotide-binding</keyword>
<dbReference type="RefSeq" id="WP_042127444.1">
    <property type="nucleotide sequence ID" value="NZ_FZOL01000001.1"/>
</dbReference>